<reference evidence="1 2" key="1">
    <citation type="journal article" date="2012" name="PLoS Pathog.">
        <title>Diverse lifestyles and strategies of plant pathogenesis encoded in the genomes of eighteen Dothideomycetes fungi.</title>
        <authorList>
            <person name="Ohm R.A."/>
            <person name="Feau N."/>
            <person name="Henrissat B."/>
            <person name="Schoch C.L."/>
            <person name="Horwitz B.A."/>
            <person name="Barry K.W."/>
            <person name="Condon B.J."/>
            <person name="Copeland A.C."/>
            <person name="Dhillon B."/>
            <person name="Glaser F."/>
            <person name="Hesse C.N."/>
            <person name="Kosti I."/>
            <person name="LaButti K."/>
            <person name="Lindquist E.A."/>
            <person name="Lucas S."/>
            <person name="Salamov A.A."/>
            <person name="Bradshaw R.E."/>
            <person name="Ciuffetti L."/>
            <person name="Hamelin R.C."/>
            <person name="Kema G.H.J."/>
            <person name="Lawrence C."/>
            <person name="Scott J.A."/>
            <person name="Spatafora J.W."/>
            <person name="Turgeon B.G."/>
            <person name="de Wit P.J.G.M."/>
            <person name="Zhong S."/>
            <person name="Goodwin S.B."/>
            <person name="Grigoriev I.V."/>
        </authorList>
    </citation>
    <scope>NUCLEOTIDE SEQUENCE [LARGE SCALE GENOMIC DNA]</scope>
    <source>
        <strain evidence="2">28A</strain>
    </source>
</reference>
<protein>
    <recommendedName>
        <fullName evidence="3">SNF2 N-terminal domain-containing protein</fullName>
    </recommendedName>
</protein>
<dbReference type="Proteomes" id="UP000016935">
    <property type="component" value="Unassembled WGS sequence"/>
</dbReference>
<proteinExistence type="predicted"/>
<name>R0K982_EXST2</name>
<evidence type="ECO:0000313" key="2">
    <source>
        <dbReference type="Proteomes" id="UP000016935"/>
    </source>
</evidence>
<accession>R0K982</accession>
<evidence type="ECO:0000313" key="1">
    <source>
        <dbReference type="EMBL" id="EOA85999.1"/>
    </source>
</evidence>
<dbReference type="InterPro" id="IPR027417">
    <property type="entry name" value="P-loop_NTPase"/>
</dbReference>
<sequence length="122" mass="13672">MSSAKERKLNSTDKAILSMCDIKICDYRSGRIEFEKTLEEIESHIRPGEALHAVKPMEKPPHMTVVPHYYQLKGAAQIDFACRSIFRGTLVGDGRGLGKTLQAVLSMWNQRDEPGLSAQLLN</sequence>
<dbReference type="GeneID" id="19403269"/>
<dbReference type="HOGENOM" id="CLU_2028173_0_0_1"/>
<organism evidence="1 2">
    <name type="scientific">Exserohilum turcicum (strain 28A)</name>
    <name type="common">Northern leaf blight fungus</name>
    <name type="synonym">Setosphaeria turcica</name>
    <dbReference type="NCBI Taxonomy" id="671987"/>
    <lineage>
        <taxon>Eukaryota</taxon>
        <taxon>Fungi</taxon>
        <taxon>Dikarya</taxon>
        <taxon>Ascomycota</taxon>
        <taxon>Pezizomycotina</taxon>
        <taxon>Dothideomycetes</taxon>
        <taxon>Pleosporomycetidae</taxon>
        <taxon>Pleosporales</taxon>
        <taxon>Pleosporineae</taxon>
        <taxon>Pleosporaceae</taxon>
        <taxon>Exserohilum</taxon>
    </lineage>
</organism>
<keyword evidence="2" id="KW-1185">Reference proteome</keyword>
<dbReference type="RefSeq" id="XP_008026259.1">
    <property type="nucleotide sequence ID" value="XM_008028068.1"/>
</dbReference>
<reference evidence="1 2" key="2">
    <citation type="journal article" date="2013" name="PLoS Genet.">
        <title>Comparative genome structure, secondary metabolite, and effector coding capacity across Cochliobolus pathogens.</title>
        <authorList>
            <person name="Condon B.J."/>
            <person name="Leng Y."/>
            <person name="Wu D."/>
            <person name="Bushley K.E."/>
            <person name="Ohm R.A."/>
            <person name="Otillar R."/>
            <person name="Martin J."/>
            <person name="Schackwitz W."/>
            <person name="Grimwood J."/>
            <person name="MohdZainudin N."/>
            <person name="Xue C."/>
            <person name="Wang R."/>
            <person name="Manning V.A."/>
            <person name="Dhillon B."/>
            <person name="Tu Z.J."/>
            <person name="Steffenson B.J."/>
            <person name="Salamov A."/>
            <person name="Sun H."/>
            <person name="Lowry S."/>
            <person name="LaButti K."/>
            <person name="Han J."/>
            <person name="Copeland A."/>
            <person name="Lindquist E."/>
            <person name="Barry K."/>
            <person name="Schmutz J."/>
            <person name="Baker S.E."/>
            <person name="Ciuffetti L.M."/>
            <person name="Grigoriev I.V."/>
            <person name="Zhong S."/>
            <person name="Turgeon B.G."/>
        </authorList>
    </citation>
    <scope>NUCLEOTIDE SEQUENCE [LARGE SCALE GENOMIC DNA]</scope>
    <source>
        <strain evidence="2">28A</strain>
    </source>
</reference>
<evidence type="ECO:0008006" key="3">
    <source>
        <dbReference type="Google" id="ProtNLM"/>
    </source>
</evidence>
<dbReference type="EMBL" id="KB908615">
    <property type="protein sequence ID" value="EOA85999.1"/>
    <property type="molecule type" value="Genomic_DNA"/>
</dbReference>
<dbReference type="AlphaFoldDB" id="R0K982"/>
<gene>
    <name evidence="1" type="ORF">SETTUDRAFT_28691</name>
</gene>
<dbReference type="OrthoDB" id="3886847at2759"/>
<dbReference type="SUPFAM" id="SSF52540">
    <property type="entry name" value="P-loop containing nucleoside triphosphate hydrolases"/>
    <property type="match status" value="1"/>
</dbReference>